<keyword evidence="3" id="KW-0786">Thiamine pyrophosphate</keyword>
<keyword evidence="6" id="KW-1185">Reference proteome</keyword>
<evidence type="ECO:0000256" key="2">
    <source>
        <dbReference type="ARBA" id="ARBA00023002"/>
    </source>
</evidence>
<keyword evidence="2 5" id="KW-0560">Oxidoreductase</keyword>
<dbReference type="GO" id="GO:0016491">
    <property type="term" value="F:oxidoreductase activity"/>
    <property type="evidence" value="ECO:0007669"/>
    <property type="project" value="UniProtKB-KW"/>
</dbReference>
<evidence type="ECO:0000256" key="1">
    <source>
        <dbReference type="ARBA" id="ARBA00001964"/>
    </source>
</evidence>
<dbReference type="GO" id="GO:0044272">
    <property type="term" value="P:sulfur compound biosynthetic process"/>
    <property type="evidence" value="ECO:0007669"/>
    <property type="project" value="UniProtKB-ARBA"/>
</dbReference>
<sequence>MADKLRMVEAIRETLFEEMDRDEGVVVYGQDVGVNGGVFRATQGLLDEYPNRVYDAPVAEAGIVGLGVGLGAYGLTPVPEIEFSGFMHQAFHQIQQHVARLRTRTRGELNCPMTIRAPYGGGIRALEHHSESFEAGYAHTPGLKVVVPATPADAKGLLASAIRDPDPVVYFEPTRLYRAFREDVPEGDYTVPLGEADVVQEGDDVTVVAWGAMRHRAIDAAEDVDASVEIIDPRTISPLDSEAILDSVRKTGRCVVVHEAPKTAGMAAEIIAQINDDALYYLESPVQRVTGYDVPYPLFAREDEYVPGEERIRGGIERALSE</sequence>
<organism evidence="5 6">
    <name type="scientific">Halopelagius fulvigenes</name>
    <dbReference type="NCBI Taxonomy" id="1198324"/>
    <lineage>
        <taxon>Archaea</taxon>
        <taxon>Methanobacteriati</taxon>
        <taxon>Methanobacteriota</taxon>
        <taxon>Stenosarchaea group</taxon>
        <taxon>Halobacteria</taxon>
        <taxon>Halobacteriales</taxon>
        <taxon>Haloferacaceae</taxon>
    </lineage>
</organism>
<dbReference type="InterPro" id="IPR005475">
    <property type="entry name" value="Transketolase-like_Pyr-bd"/>
</dbReference>
<dbReference type="SMART" id="SM00861">
    <property type="entry name" value="Transket_pyr"/>
    <property type="match status" value="1"/>
</dbReference>
<evidence type="ECO:0000313" key="5">
    <source>
        <dbReference type="EMBL" id="MFC6825595.1"/>
    </source>
</evidence>
<dbReference type="Pfam" id="PF02780">
    <property type="entry name" value="Transketolase_C"/>
    <property type="match status" value="1"/>
</dbReference>
<dbReference type="InterPro" id="IPR033248">
    <property type="entry name" value="Transketolase_C"/>
</dbReference>
<dbReference type="GO" id="GO:0006082">
    <property type="term" value="P:organic acid metabolic process"/>
    <property type="evidence" value="ECO:0007669"/>
    <property type="project" value="UniProtKB-ARBA"/>
</dbReference>
<dbReference type="Proteomes" id="UP001596408">
    <property type="component" value="Unassembled WGS sequence"/>
</dbReference>
<dbReference type="SUPFAM" id="SSF52922">
    <property type="entry name" value="TK C-terminal domain-like"/>
    <property type="match status" value="1"/>
</dbReference>
<proteinExistence type="predicted"/>
<dbReference type="InterPro" id="IPR029061">
    <property type="entry name" value="THDP-binding"/>
</dbReference>
<evidence type="ECO:0000313" key="6">
    <source>
        <dbReference type="Proteomes" id="UP001596408"/>
    </source>
</evidence>
<dbReference type="FunFam" id="3.40.50.970:FF:000001">
    <property type="entry name" value="Pyruvate dehydrogenase E1 beta subunit"/>
    <property type="match status" value="1"/>
</dbReference>
<dbReference type="PANTHER" id="PTHR43257:SF2">
    <property type="entry name" value="PYRUVATE DEHYDROGENASE E1 COMPONENT SUBUNIT BETA"/>
    <property type="match status" value="1"/>
</dbReference>
<dbReference type="EC" id="1.2.4.-" evidence="5"/>
<feature type="domain" description="Transketolase-like pyrimidine-binding" evidence="4">
    <location>
        <begin position="5"/>
        <end position="179"/>
    </location>
</feature>
<dbReference type="InterPro" id="IPR009014">
    <property type="entry name" value="Transketo_C/PFOR_II"/>
</dbReference>
<evidence type="ECO:0000259" key="4">
    <source>
        <dbReference type="SMART" id="SM00861"/>
    </source>
</evidence>
<dbReference type="RefSeq" id="WP_379695967.1">
    <property type="nucleotide sequence ID" value="NZ_JBHSXH010000015.1"/>
</dbReference>
<protein>
    <submittedName>
        <fullName evidence="5">Alpha-ketoacid dehydrogenase subunit beta</fullName>
        <ecNumber evidence="5">1.2.4.-</ecNumber>
    </submittedName>
</protein>
<gene>
    <name evidence="5" type="ORF">ACFQEV_11430</name>
</gene>
<comment type="caution">
    <text evidence="5">The sequence shown here is derived from an EMBL/GenBank/DDBJ whole genome shotgun (WGS) entry which is preliminary data.</text>
</comment>
<accession>A0ABD5U3E6</accession>
<dbReference type="CDD" id="cd07036">
    <property type="entry name" value="TPP_PYR_E1-PDHc-beta_like"/>
    <property type="match status" value="1"/>
</dbReference>
<dbReference type="Gene3D" id="3.40.50.970">
    <property type="match status" value="1"/>
</dbReference>
<dbReference type="AlphaFoldDB" id="A0ABD5U3E6"/>
<dbReference type="Gene3D" id="3.40.50.920">
    <property type="match status" value="1"/>
</dbReference>
<name>A0ABD5U3E6_9EURY</name>
<dbReference type="SUPFAM" id="SSF52518">
    <property type="entry name" value="Thiamin diphosphate-binding fold (THDP-binding)"/>
    <property type="match status" value="1"/>
</dbReference>
<dbReference type="Pfam" id="PF02779">
    <property type="entry name" value="Transket_pyr"/>
    <property type="match status" value="1"/>
</dbReference>
<dbReference type="FunFam" id="3.40.50.920:FF:000001">
    <property type="entry name" value="Pyruvate dehydrogenase E1 beta subunit"/>
    <property type="match status" value="1"/>
</dbReference>
<reference evidence="5 6" key="1">
    <citation type="journal article" date="2019" name="Int. J. Syst. Evol. Microbiol.">
        <title>The Global Catalogue of Microorganisms (GCM) 10K type strain sequencing project: providing services to taxonomists for standard genome sequencing and annotation.</title>
        <authorList>
            <consortium name="The Broad Institute Genomics Platform"/>
            <consortium name="The Broad Institute Genome Sequencing Center for Infectious Disease"/>
            <person name="Wu L."/>
            <person name="Ma J."/>
        </authorList>
    </citation>
    <scope>NUCLEOTIDE SEQUENCE [LARGE SCALE GENOMIC DNA]</scope>
    <source>
        <strain evidence="5 6">YIM 94188</strain>
    </source>
</reference>
<comment type="cofactor">
    <cofactor evidence="1">
        <name>thiamine diphosphate</name>
        <dbReference type="ChEBI" id="CHEBI:58937"/>
    </cofactor>
</comment>
<evidence type="ECO:0000256" key="3">
    <source>
        <dbReference type="ARBA" id="ARBA00023052"/>
    </source>
</evidence>
<dbReference type="EMBL" id="JBHSXH010000015">
    <property type="protein sequence ID" value="MFC6825595.1"/>
    <property type="molecule type" value="Genomic_DNA"/>
</dbReference>
<dbReference type="PANTHER" id="PTHR43257">
    <property type="entry name" value="PYRUVATE DEHYDROGENASE E1 COMPONENT BETA SUBUNIT"/>
    <property type="match status" value="1"/>
</dbReference>